<dbReference type="GeneID" id="3168643"/>
<evidence type="ECO:0000313" key="20">
    <source>
        <dbReference type="EMBL" id="BCZ86430.1"/>
    </source>
</evidence>
<dbReference type="PRINTS" id="PR00988">
    <property type="entry name" value="URIDINKINASE"/>
</dbReference>
<dbReference type="Gene3D" id="3.40.50.300">
    <property type="entry name" value="P-loop containing nucleotide triphosphate hydrolases"/>
    <property type="match status" value="1"/>
</dbReference>
<dbReference type="SMR" id="A0A3P4AST0"/>
<evidence type="ECO:0000256" key="14">
    <source>
        <dbReference type="ARBA" id="ARBA00047436"/>
    </source>
</evidence>
<dbReference type="PANTHER" id="PTHR10285">
    <property type="entry name" value="URIDINE KINASE"/>
    <property type="match status" value="1"/>
</dbReference>
<dbReference type="InterPro" id="IPR000764">
    <property type="entry name" value="Uridine_kinase-like"/>
</dbReference>
<comment type="similarity">
    <text evidence="4 16 17">Belongs to the uridine kinase family.</text>
</comment>
<dbReference type="NCBIfam" id="TIGR00235">
    <property type="entry name" value="udk"/>
    <property type="match status" value="1"/>
</dbReference>
<evidence type="ECO:0000256" key="13">
    <source>
        <dbReference type="ARBA" id="ARBA00031452"/>
    </source>
</evidence>
<dbReference type="Proteomes" id="UP000596099">
    <property type="component" value="Chromosome"/>
</dbReference>
<keyword evidence="8 16" id="KW-0808">Transferase</keyword>
<dbReference type="InterPro" id="IPR006083">
    <property type="entry name" value="PRK/URK"/>
</dbReference>
<dbReference type="AlphaFoldDB" id="A0A3P4AST0"/>
<evidence type="ECO:0000256" key="16">
    <source>
        <dbReference type="HAMAP-Rule" id="MF_00551"/>
    </source>
</evidence>
<protein>
    <recommendedName>
        <fullName evidence="6 16">Uridine kinase</fullName>
        <ecNumber evidence="5 16">2.7.1.48</ecNumber>
    </recommendedName>
    <alternativeName>
        <fullName evidence="12 16">Cytidine monophosphokinase</fullName>
    </alternativeName>
    <alternativeName>
        <fullName evidence="13 16">Uridine monophosphokinase</fullName>
    </alternativeName>
</protein>
<dbReference type="RefSeq" id="WP_011172663.1">
    <property type="nucleotide sequence ID" value="NZ_AP019792.1"/>
</dbReference>
<dbReference type="SUPFAM" id="SSF52540">
    <property type="entry name" value="P-loop containing nucleoside triphosphate hydrolases"/>
    <property type="match status" value="1"/>
</dbReference>
<comment type="subcellular location">
    <subcellularLocation>
        <location evidence="1 16 17">Cytoplasm</location>
    </subcellularLocation>
</comment>
<dbReference type="HAMAP" id="MF_00551">
    <property type="entry name" value="Uridine_kinase"/>
    <property type="match status" value="1"/>
</dbReference>
<dbReference type="EC" id="2.7.1.48" evidence="5 16"/>
<dbReference type="CDD" id="cd02023">
    <property type="entry name" value="UMPK"/>
    <property type="match status" value="1"/>
</dbReference>
<comment type="pathway">
    <text evidence="3 16 17">Pyrimidine metabolism; CTP biosynthesis via salvage pathway; CTP from cytidine: step 1/3.</text>
</comment>
<reference evidence="23" key="3">
    <citation type="submission" date="2021-01" db="EMBL/GenBank/DDBJ databases">
        <title>Complete Genome Sequence of Thermus thermophilus Strain HB5018, Isolated from Mine Onsen Hot Spring.</title>
        <authorList>
            <person name="Miyazaki K."/>
            <person name="Moriya T."/>
            <person name="Nemoto N."/>
            <person name="Oshima T."/>
            <person name="Yura K."/>
            <person name="Bessho Y."/>
        </authorList>
    </citation>
    <scope>NUCLEOTIDE SEQUENCE [LARGE SCALE GENOMIC DNA]</scope>
    <source>
        <strain evidence="23">HB5018</strain>
    </source>
</reference>
<keyword evidence="10 16" id="KW-0418">Kinase</keyword>
<dbReference type="EMBL" id="AP024926">
    <property type="protein sequence ID" value="BCZ86430.1"/>
    <property type="molecule type" value="Genomic_DNA"/>
</dbReference>
<evidence type="ECO:0000256" key="15">
    <source>
        <dbReference type="ARBA" id="ARBA00048909"/>
    </source>
</evidence>
<dbReference type="NCBIfam" id="NF004018">
    <property type="entry name" value="PRK05480.1"/>
    <property type="match status" value="1"/>
</dbReference>
<keyword evidence="9 16" id="KW-0547">Nucleotide-binding</keyword>
<dbReference type="GO" id="GO:0044206">
    <property type="term" value="P:UMP salvage"/>
    <property type="evidence" value="ECO:0007669"/>
    <property type="project" value="UniProtKB-UniRule"/>
</dbReference>
<evidence type="ECO:0000313" key="22">
    <source>
        <dbReference type="Proteomes" id="UP000279841"/>
    </source>
</evidence>
<dbReference type="UniPathway" id="UPA00579">
    <property type="reaction ID" value="UER00640"/>
</dbReference>
<dbReference type="Proteomes" id="UP000825379">
    <property type="component" value="Chromosome"/>
</dbReference>
<evidence type="ECO:0000256" key="1">
    <source>
        <dbReference type="ARBA" id="ARBA00004496"/>
    </source>
</evidence>
<evidence type="ECO:0000256" key="2">
    <source>
        <dbReference type="ARBA" id="ARBA00004690"/>
    </source>
</evidence>
<evidence type="ECO:0000313" key="21">
    <source>
        <dbReference type="EMBL" id="VCU53438.1"/>
    </source>
</evidence>
<name>A0A3P4AST0_THETH</name>
<sequence length="211" mass="23674" precursor="true">MSAPKPFVIGIAGGTASGKTTLAQALARTLGERVALLPMDHYYKDLGHLPLEERLRVNYDHPDAFDLALYLEHAQALLRGLPVEMPVYDFRAYTRSPRRTPVRPAPVVILEGILVLYPKELRDLMDLKVFVDADADERFIRRLKRDVLERGRSLEGVVAQYLEQVKPMHLHFVEPTKRYADVIVPRGGQNPVALEMLAAKALARLARMGAA</sequence>
<evidence type="ECO:0000259" key="18">
    <source>
        <dbReference type="Pfam" id="PF00485"/>
    </source>
</evidence>
<dbReference type="GO" id="GO:0004849">
    <property type="term" value="F:uridine kinase activity"/>
    <property type="evidence" value="ECO:0007669"/>
    <property type="project" value="UniProtKB-UniRule"/>
</dbReference>
<dbReference type="GO" id="GO:0005524">
    <property type="term" value="F:ATP binding"/>
    <property type="evidence" value="ECO:0007669"/>
    <property type="project" value="UniProtKB-UniRule"/>
</dbReference>
<evidence type="ECO:0000256" key="12">
    <source>
        <dbReference type="ARBA" id="ARBA00030641"/>
    </source>
</evidence>
<evidence type="ECO:0000256" key="6">
    <source>
        <dbReference type="ARBA" id="ARBA00021478"/>
    </source>
</evidence>
<dbReference type="UniPathway" id="UPA00574">
    <property type="reaction ID" value="UER00637"/>
</dbReference>
<comment type="catalytic activity">
    <reaction evidence="14 17">
        <text>cytidine + ATP = CMP + ADP + H(+)</text>
        <dbReference type="Rhea" id="RHEA:24674"/>
        <dbReference type="ChEBI" id="CHEBI:15378"/>
        <dbReference type="ChEBI" id="CHEBI:17562"/>
        <dbReference type="ChEBI" id="CHEBI:30616"/>
        <dbReference type="ChEBI" id="CHEBI:60377"/>
        <dbReference type="ChEBI" id="CHEBI:456216"/>
        <dbReference type="EC" id="2.7.1.48"/>
    </reaction>
</comment>
<dbReference type="EMBL" id="AP024270">
    <property type="protein sequence ID" value="BCP65653.1"/>
    <property type="molecule type" value="Genomic_DNA"/>
</dbReference>
<evidence type="ECO:0000313" key="23">
    <source>
        <dbReference type="Proteomes" id="UP000596099"/>
    </source>
</evidence>
<evidence type="ECO:0000256" key="3">
    <source>
        <dbReference type="ARBA" id="ARBA00004784"/>
    </source>
</evidence>
<keyword evidence="7 16" id="KW-0963">Cytoplasm</keyword>
<reference evidence="20" key="4">
    <citation type="submission" date="2021-07" db="EMBL/GenBank/DDBJ databases">
        <title>Complete genome sequences of four Thermus thermophilus strains isolated from Arima Hot Spring in Japan.</title>
        <authorList>
            <person name="Tomariguchi N."/>
            <person name="Ueno Y."/>
            <person name="Miyazaki K."/>
        </authorList>
    </citation>
    <scope>NUCLEOTIDE SEQUENCE</scope>
    <source>
        <strain evidence="20">AA1-1</strain>
    </source>
</reference>
<accession>A0A3P4AST0</accession>
<comment type="catalytic activity">
    <reaction evidence="15 16 17">
        <text>uridine + ATP = UMP + ADP + H(+)</text>
        <dbReference type="Rhea" id="RHEA:16825"/>
        <dbReference type="ChEBI" id="CHEBI:15378"/>
        <dbReference type="ChEBI" id="CHEBI:16704"/>
        <dbReference type="ChEBI" id="CHEBI:30616"/>
        <dbReference type="ChEBI" id="CHEBI:57865"/>
        <dbReference type="ChEBI" id="CHEBI:456216"/>
        <dbReference type="EC" id="2.7.1.48"/>
    </reaction>
</comment>
<dbReference type="InterPro" id="IPR026008">
    <property type="entry name" value="Uridine_kinase"/>
</dbReference>
<dbReference type="Pfam" id="PF00485">
    <property type="entry name" value="PRK"/>
    <property type="match status" value="1"/>
</dbReference>
<dbReference type="GO" id="GO:0044211">
    <property type="term" value="P:CTP salvage"/>
    <property type="evidence" value="ECO:0007669"/>
    <property type="project" value="UniProtKB-UniRule"/>
</dbReference>
<feature type="binding site" evidence="16">
    <location>
        <begin position="13"/>
        <end position="20"/>
    </location>
    <ligand>
        <name>ATP</name>
        <dbReference type="ChEBI" id="CHEBI:30616"/>
    </ligand>
</feature>
<keyword evidence="11 16" id="KW-0067">ATP-binding</keyword>
<evidence type="ECO:0000256" key="7">
    <source>
        <dbReference type="ARBA" id="ARBA00022490"/>
    </source>
</evidence>
<dbReference type="Proteomes" id="UP000279841">
    <property type="component" value="Chromosome"/>
</dbReference>
<organism evidence="21 22">
    <name type="scientific">Thermus thermophilus</name>
    <dbReference type="NCBI Taxonomy" id="274"/>
    <lineage>
        <taxon>Bacteria</taxon>
        <taxon>Thermotogati</taxon>
        <taxon>Deinococcota</taxon>
        <taxon>Deinococci</taxon>
        <taxon>Thermales</taxon>
        <taxon>Thermaceae</taxon>
        <taxon>Thermus</taxon>
    </lineage>
</organism>
<dbReference type="OMA" id="TVKPMHE"/>
<evidence type="ECO:0000256" key="11">
    <source>
        <dbReference type="ARBA" id="ARBA00022840"/>
    </source>
</evidence>
<evidence type="ECO:0000256" key="4">
    <source>
        <dbReference type="ARBA" id="ARBA00005408"/>
    </source>
</evidence>
<proteinExistence type="inferred from homology"/>
<reference evidence="21 22" key="1">
    <citation type="submission" date="2018-10" db="EMBL/GenBank/DDBJ databases">
        <authorList>
            <person name="Peiro R."/>
            <person name="Begona"/>
            <person name="Cbmso G."/>
            <person name="Lopez M."/>
            <person name="Gonzalez S."/>
            <person name="Sacristan E."/>
            <person name="Castillo E."/>
        </authorList>
    </citation>
    <scope>NUCLEOTIDE SEQUENCE [LARGE SCALE GENOMIC DNA]</scope>
    <source>
        <strain evidence="21">TTHNAR1</strain>
    </source>
</reference>
<comment type="pathway">
    <text evidence="2 16 17">Pyrimidine metabolism; UMP biosynthesis via salvage pathway; UMP from uridine: step 1/1.</text>
</comment>
<evidence type="ECO:0000256" key="9">
    <source>
        <dbReference type="ARBA" id="ARBA00022741"/>
    </source>
</evidence>
<evidence type="ECO:0000256" key="5">
    <source>
        <dbReference type="ARBA" id="ARBA00012137"/>
    </source>
</evidence>
<evidence type="ECO:0000313" key="19">
    <source>
        <dbReference type="EMBL" id="BCP65653.1"/>
    </source>
</evidence>
<evidence type="ECO:0000256" key="17">
    <source>
        <dbReference type="RuleBase" id="RU003825"/>
    </source>
</evidence>
<gene>
    <name evidence="16 21" type="primary">udk</name>
    <name evidence="20" type="ORF">TthAA11_06120</name>
    <name evidence="19" type="ORF">TthHB5018_05870</name>
    <name evidence="21" type="ORF">TTHN1_01212</name>
</gene>
<dbReference type="GO" id="GO:0005737">
    <property type="term" value="C:cytoplasm"/>
    <property type="evidence" value="ECO:0007669"/>
    <property type="project" value="UniProtKB-SubCell"/>
</dbReference>
<dbReference type="InterPro" id="IPR027417">
    <property type="entry name" value="P-loop_NTPase"/>
</dbReference>
<evidence type="ECO:0000256" key="10">
    <source>
        <dbReference type="ARBA" id="ARBA00022777"/>
    </source>
</evidence>
<evidence type="ECO:0000256" key="8">
    <source>
        <dbReference type="ARBA" id="ARBA00022679"/>
    </source>
</evidence>
<dbReference type="EMBL" id="LR027517">
    <property type="protein sequence ID" value="VCU53438.1"/>
    <property type="molecule type" value="Genomic_DNA"/>
</dbReference>
<reference evidence="19" key="2">
    <citation type="journal article" date="2021" name="Microbiol. Resour. Announc.">
        <title>Complete Genome Sequence of Thermus thermophilus Strain HB5018, Isolated from Mine Hot Spring in Japan.</title>
        <authorList>
            <person name="Miyazaki K."/>
            <person name="Moriya T."/>
            <person name="Nemoto N."/>
            <person name="Oshima T."/>
            <person name="Yura K."/>
            <person name="Bessho Y."/>
        </authorList>
    </citation>
    <scope>NUCLEOTIDE SEQUENCE</scope>
    <source>
        <strain evidence="19">HB5018</strain>
    </source>
</reference>
<feature type="domain" description="Phosphoribulokinase/uridine kinase" evidence="18">
    <location>
        <begin position="8"/>
        <end position="192"/>
    </location>
</feature>